<dbReference type="Gene3D" id="3.80.30.20">
    <property type="entry name" value="tm_1862 like domain"/>
    <property type="match status" value="1"/>
</dbReference>
<keyword evidence="2" id="KW-0949">S-adenosyl-L-methionine</keyword>
<evidence type="ECO:0000256" key="1">
    <source>
        <dbReference type="ARBA" id="ARBA00001966"/>
    </source>
</evidence>
<dbReference type="EMBL" id="AP012342">
    <property type="protein sequence ID" value="BAM07072.1"/>
    <property type="molecule type" value="Genomic_DNA"/>
</dbReference>
<dbReference type="GO" id="GO:0003824">
    <property type="term" value="F:catalytic activity"/>
    <property type="evidence" value="ECO:0007669"/>
    <property type="project" value="InterPro"/>
</dbReference>
<keyword evidence="3" id="KW-0479">Metal-binding</keyword>
<dbReference type="InterPro" id="IPR006158">
    <property type="entry name" value="Cobalamin-bd"/>
</dbReference>
<dbReference type="eggNOG" id="COG1032">
    <property type="taxonomic scope" value="Bacteria"/>
</dbReference>
<dbReference type="GO" id="GO:0031419">
    <property type="term" value="F:cobalamin binding"/>
    <property type="evidence" value="ECO:0007669"/>
    <property type="project" value="InterPro"/>
</dbReference>
<dbReference type="SFLD" id="SFLDG01082">
    <property type="entry name" value="B12-binding_domain_containing"/>
    <property type="match status" value="1"/>
</dbReference>
<dbReference type="InterPro" id="IPR006638">
    <property type="entry name" value="Elp3/MiaA/NifB-like_rSAM"/>
</dbReference>
<gene>
    <name evidence="8" type="ordered locus">LFE_1389</name>
</gene>
<dbReference type="KEGG" id="lfc:LFE_1389"/>
<dbReference type="SUPFAM" id="SSF102114">
    <property type="entry name" value="Radical SAM enzymes"/>
    <property type="match status" value="1"/>
</dbReference>
<dbReference type="InterPro" id="IPR058240">
    <property type="entry name" value="rSAM_sf"/>
</dbReference>
<evidence type="ECO:0000256" key="3">
    <source>
        <dbReference type="ARBA" id="ARBA00022723"/>
    </source>
</evidence>
<dbReference type="InterPro" id="IPR034466">
    <property type="entry name" value="Methyltransferase_Class_B"/>
</dbReference>
<evidence type="ECO:0000259" key="7">
    <source>
        <dbReference type="PROSITE" id="PS51918"/>
    </source>
</evidence>
<keyword evidence="4" id="KW-0408">Iron</keyword>
<dbReference type="GO" id="GO:0005829">
    <property type="term" value="C:cytosol"/>
    <property type="evidence" value="ECO:0007669"/>
    <property type="project" value="TreeGrafter"/>
</dbReference>
<dbReference type="STRING" id="1162668.LFE_1389"/>
<dbReference type="PATRIC" id="fig|1162668.3.peg.1650"/>
<evidence type="ECO:0000256" key="4">
    <source>
        <dbReference type="ARBA" id="ARBA00023004"/>
    </source>
</evidence>
<protein>
    <submittedName>
        <fullName evidence="8">Putative radical SAM family protein</fullName>
    </submittedName>
</protein>
<evidence type="ECO:0000256" key="5">
    <source>
        <dbReference type="ARBA" id="ARBA00023014"/>
    </source>
</evidence>
<keyword evidence="9" id="KW-1185">Reference proteome</keyword>
<feature type="domain" description="Radical SAM core" evidence="7">
    <location>
        <begin position="211"/>
        <end position="432"/>
    </location>
</feature>
<accession>I0IP73</accession>
<sequence>MKLLLISANREPFPDPVFPLGLAYVAEAVRRQGHEIRVLDLAFSKSPVQDIARVVAEESPEVIAFSFRNLDNAAYPLTRFYLPDYQTLVQTAKDAAALSRKIKTPSGRPWLIAGGSAFSLMPRMMLDALGVDYGVEGEGEDAFPALLWALEEGLSPLDIPGVFGAEQIPLPLAFSEQSFKGGISRSQKKYSFDGSTWSRMIPARDLFQIRRYGRVGGMANIQTKRGCVFHCRYCTYPVLEGSTHRLRDPESVADEIQEIVERDHIRSFFFVDSVFNIPTSHAEGIADALIRRKLRIRWSAYASPSGLTLPILQKMAAAGCDGLEVGSDSADKSTLVALGKGFSRDQILDVSEHCRKAGIALCHSLIFGGPGETPETVKNTCRTIDETKPMAVVVMAGVRLYPRTPMGDWALETGHVKEAKDFLAPVFYIDPSVKTFLLPYLEQFAAKRGNWILPGVVAPLRPITQKLIRFVGYKKPLWHLLRYGVFKDRVYRDR</sequence>
<dbReference type="InterPro" id="IPR051198">
    <property type="entry name" value="BchE-like"/>
</dbReference>
<organism evidence="8 9">
    <name type="scientific">Leptospirillum ferrooxidans (strain C2-3)</name>
    <dbReference type="NCBI Taxonomy" id="1162668"/>
    <lineage>
        <taxon>Bacteria</taxon>
        <taxon>Pseudomonadati</taxon>
        <taxon>Nitrospirota</taxon>
        <taxon>Nitrospiria</taxon>
        <taxon>Nitrospirales</taxon>
        <taxon>Nitrospiraceae</taxon>
        <taxon>Leptospirillum</taxon>
    </lineage>
</organism>
<dbReference type="PROSITE" id="PS51332">
    <property type="entry name" value="B12_BINDING"/>
    <property type="match status" value="1"/>
</dbReference>
<dbReference type="PANTHER" id="PTHR43409:SF16">
    <property type="entry name" value="SLR0320 PROTEIN"/>
    <property type="match status" value="1"/>
</dbReference>
<dbReference type="SFLD" id="SFLDG01123">
    <property type="entry name" value="methyltransferase_(Class_B)"/>
    <property type="match status" value="1"/>
</dbReference>
<dbReference type="PROSITE" id="PS51918">
    <property type="entry name" value="RADICAL_SAM"/>
    <property type="match status" value="1"/>
</dbReference>
<dbReference type="Pfam" id="PF02310">
    <property type="entry name" value="B12-binding"/>
    <property type="match status" value="1"/>
</dbReference>
<dbReference type="CDD" id="cd01335">
    <property type="entry name" value="Radical_SAM"/>
    <property type="match status" value="1"/>
</dbReference>
<evidence type="ECO:0000256" key="2">
    <source>
        <dbReference type="ARBA" id="ARBA00022691"/>
    </source>
</evidence>
<comment type="cofactor">
    <cofactor evidence="1">
        <name>[4Fe-4S] cluster</name>
        <dbReference type="ChEBI" id="CHEBI:49883"/>
    </cofactor>
</comment>
<proteinExistence type="predicted"/>
<dbReference type="InterPro" id="IPR007197">
    <property type="entry name" value="rSAM"/>
</dbReference>
<reference evidence="9" key="2">
    <citation type="submission" date="2012-03" db="EMBL/GenBank/DDBJ databases">
        <title>The complete genome sequence of the pioneer microbe on fresh volcanic deposit, Leptospirillum ferrooxidans strain C2-3.</title>
        <authorList>
            <person name="Fujimura R."/>
            <person name="Sato Y."/>
            <person name="Nishizawa T."/>
            <person name="Nanba K."/>
            <person name="Oshima K."/>
            <person name="Hattori M."/>
            <person name="Kamijo T."/>
            <person name="Ohta H."/>
        </authorList>
    </citation>
    <scope>NUCLEOTIDE SEQUENCE [LARGE SCALE GENOMIC DNA]</scope>
    <source>
        <strain evidence="9">C2-3</strain>
    </source>
</reference>
<feature type="domain" description="B12-binding" evidence="6">
    <location>
        <begin position="1"/>
        <end position="157"/>
    </location>
</feature>
<evidence type="ECO:0000259" key="6">
    <source>
        <dbReference type="PROSITE" id="PS51332"/>
    </source>
</evidence>
<evidence type="ECO:0000313" key="8">
    <source>
        <dbReference type="EMBL" id="BAM07072.1"/>
    </source>
</evidence>
<dbReference type="InterPro" id="IPR023404">
    <property type="entry name" value="rSAM_horseshoe"/>
</dbReference>
<dbReference type="GO" id="GO:0051539">
    <property type="term" value="F:4 iron, 4 sulfur cluster binding"/>
    <property type="evidence" value="ECO:0007669"/>
    <property type="project" value="UniProtKB-KW"/>
</dbReference>
<dbReference type="Pfam" id="PF04055">
    <property type="entry name" value="Radical_SAM"/>
    <property type="match status" value="1"/>
</dbReference>
<dbReference type="SFLD" id="SFLDS00029">
    <property type="entry name" value="Radical_SAM"/>
    <property type="match status" value="1"/>
</dbReference>
<keyword evidence="5" id="KW-0411">Iron-sulfur</keyword>
<evidence type="ECO:0000313" key="9">
    <source>
        <dbReference type="Proteomes" id="UP000007382"/>
    </source>
</evidence>
<dbReference type="RefSeq" id="WP_014449560.1">
    <property type="nucleotide sequence ID" value="NC_017094.1"/>
</dbReference>
<dbReference type="Proteomes" id="UP000007382">
    <property type="component" value="Chromosome"/>
</dbReference>
<name>I0IP73_LEPFC</name>
<dbReference type="OrthoDB" id="9801424at2"/>
<dbReference type="PANTHER" id="PTHR43409">
    <property type="entry name" value="ANAEROBIC MAGNESIUM-PROTOPORPHYRIN IX MONOMETHYL ESTER CYCLASE-RELATED"/>
    <property type="match status" value="1"/>
</dbReference>
<dbReference type="HOGENOM" id="CLU_021572_4_5_0"/>
<dbReference type="Gene3D" id="3.40.50.280">
    <property type="entry name" value="Cobalamin-binding domain"/>
    <property type="match status" value="1"/>
</dbReference>
<reference evidence="8 9" key="1">
    <citation type="journal article" date="2012" name="J. Bacteriol.">
        <title>Complete Genome Sequence of Leptospirillum ferrooxidans Strain C2-3, Isolated from a Fresh Volcanic Ash Deposit on the Island of Miyake, Japan.</title>
        <authorList>
            <person name="Fujimura R."/>
            <person name="Sato Y."/>
            <person name="Nishizawa T."/>
            <person name="Oshima K."/>
            <person name="Kim S.-W."/>
            <person name="Hattori M."/>
            <person name="Kamijo T."/>
            <person name="Ohta H."/>
        </authorList>
    </citation>
    <scope>NUCLEOTIDE SEQUENCE [LARGE SCALE GENOMIC DNA]</scope>
    <source>
        <strain evidence="8 9">C2-3</strain>
    </source>
</reference>
<dbReference type="SMART" id="SM00729">
    <property type="entry name" value="Elp3"/>
    <property type="match status" value="1"/>
</dbReference>
<dbReference type="AlphaFoldDB" id="I0IP73"/>
<dbReference type="GO" id="GO:0046872">
    <property type="term" value="F:metal ion binding"/>
    <property type="evidence" value="ECO:0007669"/>
    <property type="project" value="UniProtKB-KW"/>
</dbReference>